<dbReference type="Pfam" id="PF18294">
    <property type="entry name" value="Pept_S41_N"/>
    <property type="match status" value="1"/>
</dbReference>
<dbReference type="RefSeq" id="WP_168108659.1">
    <property type="nucleotide sequence ID" value="NZ_VTOX01000006.1"/>
</dbReference>
<feature type="chain" id="PRO_5030643212" evidence="2">
    <location>
        <begin position="21"/>
        <end position="436"/>
    </location>
</feature>
<dbReference type="EMBL" id="VTOX01000006">
    <property type="protein sequence ID" value="NKE67541.1"/>
    <property type="molecule type" value="Genomic_DNA"/>
</dbReference>
<dbReference type="GO" id="GO:0007165">
    <property type="term" value="P:signal transduction"/>
    <property type="evidence" value="ECO:0007669"/>
    <property type="project" value="TreeGrafter"/>
</dbReference>
<sequence>MKRLAILLLAALLQACGGGGGDTAPPPTAEACTVANQRQSLRDFMQEQYYWYADMPVPDERAATMDAYFQSMLVRPLDRFSYSQRTEDYRQVFTEGRRVGYGYTLAWADMARTQLRVRNVEPLSPAARAGLARGDRIQSIDGYAPADIAAGLLPAVTTPGVPRTFNVVTAAGQWKLLTAASEEYLLSPVAATKVFEVPGPAGGARVGYLAYHQFVTYSRERLRAAFVEFAQAGVGELILDLRYNGGGSVNVSRELASLVGGAATASKLYAFLRFNDKQAGSTQRLLFDMPDATAGTALGDGLRRVFVITGGGTASASELVINGLQPFVDVVLVGEPTYGKPYGFVPYELCGTTYQAVQFETLNADGVGGFTSGFPPTCAVADDLDHQLGDPQEARTRTALNYVSTGSCGAPAALRAPKPLPPETIGDPWPRGMFVE</sequence>
<organism evidence="4 5">
    <name type="scientific">Ramlibacter lithotrophicus</name>
    <dbReference type="NCBI Taxonomy" id="2606681"/>
    <lineage>
        <taxon>Bacteria</taxon>
        <taxon>Pseudomonadati</taxon>
        <taxon>Pseudomonadota</taxon>
        <taxon>Betaproteobacteria</taxon>
        <taxon>Burkholderiales</taxon>
        <taxon>Comamonadaceae</taxon>
        <taxon>Ramlibacter</taxon>
    </lineage>
</organism>
<evidence type="ECO:0000313" key="5">
    <source>
        <dbReference type="Proteomes" id="UP000521868"/>
    </source>
</evidence>
<dbReference type="InterPro" id="IPR036034">
    <property type="entry name" value="PDZ_sf"/>
</dbReference>
<evidence type="ECO:0000313" key="4">
    <source>
        <dbReference type="EMBL" id="NKE67541.1"/>
    </source>
</evidence>
<feature type="domain" description="Tail specific protease" evidence="3">
    <location>
        <begin position="160"/>
        <end position="381"/>
    </location>
</feature>
<dbReference type="Gene3D" id="3.90.226.10">
    <property type="entry name" value="2-enoyl-CoA Hydratase, Chain A, domain 1"/>
    <property type="match status" value="1"/>
</dbReference>
<reference evidence="4 5" key="1">
    <citation type="journal article" date="2020" name="Nature">
        <title>Bacterial chemolithoautotrophy via manganese oxidation.</title>
        <authorList>
            <person name="Yu H."/>
            <person name="Leadbetter J.R."/>
        </authorList>
    </citation>
    <scope>NUCLEOTIDE SEQUENCE [LARGE SCALE GENOMIC DNA]</scope>
    <source>
        <strain evidence="4 5">RBP-1</strain>
    </source>
</reference>
<keyword evidence="5" id="KW-1185">Reference proteome</keyword>
<gene>
    <name evidence="4" type="ORF">RAMLITH_17080</name>
</gene>
<dbReference type="InterPro" id="IPR041613">
    <property type="entry name" value="Pept_S41_N"/>
</dbReference>
<dbReference type="InterPro" id="IPR005151">
    <property type="entry name" value="Tail-specific_protease"/>
</dbReference>
<dbReference type="GO" id="GO:0008236">
    <property type="term" value="F:serine-type peptidase activity"/>
    <property type="evidence" value="ECO:0007669"/>
    <property type="project" value="InterPro"/>
</dbReference>
<feature type="signal peptide" evidence="2">
    <location>
        <begin position="1"/>
        <end position="20"/>
    </location>
</feature>
<proteinExistence type="predicted"/>
<comment type="caution">
    <text evidence="4">The sequence shown here is derived from an EMBL/GenBank/DDBJ whole genome shotgun (WGS) entry which is preliminary data.</text>
</comment>
<dbReference type="SMART" id="SM00245">
    <property type="entry name" value="TSPc"/>
    <property type="match status" value="1"/>
</dbReference>
<dbReference type="Gene3D" id="3.30.750.170">
    <property type="match status" value="1"/>
</dbReference>
<dbReference type="Proteomes" id="UP000521868">
    <property type="component" value="Unassembled WGS sequence"/>
</dbReference>
<evidence type="ECO:0000256" key="2">
    <source>
        <dbReference type="SAM" id="SignalP"/>
    </source>
</evidence>
<evidence type="ECO:0000259" key="3">
    <source>
        <dbReference type="SMART" id="SM00245"/>
    </source>
</evidence>
<dbReference type="PANTHER" id="PTHR32060:SF30">
    <property type="entry name" value="CARBOXY-TERMINAL PROCESSING PROTEASE CTPA"/>
    <property type="match status" value="1"/>
</dbReference>
<keyword evidence="2" id="KW-0732">Signal</keyword>
<dbReference type="InterPro" id="IPR029045">
    <property type="entry name" value="ClpP/crotonase-like_dom_sf"/>
</dbReference>
<name>A0A7X6I7I3_9BURK</name>
<accession>A0A7X6I7I3</accession>
<dbReference type="SUPFAM" id="SSF50156">
    <property type="entry name" value="PDZ domain-like"/>
    <property type="match status" value="1"/>
</dbReference>
<dbReference type="Pfam" id="PF03572">
    <property type="entry name" value="Peptidase_S41"/>
    <property type="match status" value="1"/>
</dbReference>
<protein>
    <submittedName>
        <fullName evidence="4">Peptidase S41</fullName>
    </submittedName>
</protein>
<dbReference type="GO" id="GO:0030288">
    <property type="term" value="C:outer membrane-bounded periplasmic space"/>
    <property type="evidence" value="ECO:0007669"/>
    <property type="project" value="TreeGrafter"/>
</dbReference>
<feature type="region of interest" description="Disordered" evidence="1">
    <location>
        <begin position="413"/>
        <end position="436"/>
    </location>
</feature>
<dbReference type="Gene3D" id="2.30.42.10">
    <property type="match status" value="1"/>
</dbReference>
<dbReference type="GO" id="GO:0006508">
    <property type="term" value="P:proteolysis"/>
    <property type="evidence" value="ECO:0007669"/>
    <property type="project" value="InterPro"/>
</dbReference>
<dbReference type="GO" id="GO:0004175">
    <property type="term" value="F:endopeptidase activity"/>
    <property type="evidence" value="ECO:0007669"/>
    <property type="project" value="TreeGrafter"/>
</dbReference>
<dbReference type="PROSITE" id="PS51257">
    <property type="entry name" value="PROKAR_LIPOPROTEIN"/>
    <property type="match status" value="1"/>
</dbReference>
<dbReference type="AlphaFoldDB" id="A0A7X6I7I3"/>
<dbReference type="SUPFAM" id="SSF52096">
    <property type="entry name" value="ClpP/crotonase"/>
    <property type="match status" value="1"/>
</dbReference>
<dbReference type="PANTHER" id="PTHR32060">
    <property type="entry name" value="TAIL-SPECIFIC PROTEASE"/>
    <property type="match status" value="1"/>
</dbReference>
<evidence type="ECO:0000256" key="1">
    <source>
        <dbReference type="SAM" id="MobiDB-lite"/>
    </source>
</evidence>
<dbReference type="CDD" id="cd07561">
    <property type="entry name" value="Peptidase_S41_CPP_like"/>
    <property type="match status" value="1"/>
</dbReference>